<evidence type="ECO:0008006" key="4">
    <source>
        <dbReference type="Google" id="ProtNLM"/>
    </source>
</evidence>
<evidence type="ECO:0000313" key="2">
    <source>
        <dbReference type="EMBL" id="OXC73929.1"/>
    </source>
</evidence>
<gene>
    <name evidence="2" type="ORF">BSU04_34220</name>
</gene>
<dbReference type="Proteomes" id="UP000214720">
    <property type="component" value="Unassembled WGS sequence"/>
</dbReference>
<keyword evidence="1" id="KW-0472">Membrane</keyword>
<proteinExistence type="predicted"/>
<keyword evidence="1" id="KW-0812">Transmembrane</keyword>
<dbReference type="AlphaFoldDB" id="A0A226WSY5"/>
<organism evidence="2 3">
    <name type="scientific">Caballeronia sordidicola</name>
    <name type="common">Burkholderia sordidicola</name>
    <dbReference type="NCBI Taxonomy" id="196367"/>
    <lineage>
        <taxon>Bacteria</taxon>
        <taxon>Pseudomonadati</taxon>
        <taxon>Pseudomonadota</taxon>
        <taxon>Betaproteobacteria</taxon>
        <taxon>Burkholderiales</taxon>
        <taxon>Burkholderiaceae</taxon>
        <taxon>Caballeronia</taxon>
    </lineage>
</organism>
<feature type="transmembrane region" description="Helical" evidence="1">
    <location>
        <begin position="95"/>
        <end position="115"/>
    </location>
</feature>
<dbReference type="RefSeq" id="WP_089164408.1">
    <property type="nucleotide sequence ID" value="NZ_MTHB01000234.1"/>
</dbReference>
<accession>A0A226WSY5</accession>
<feature type="transmembrane region" description="Helical" evidence="1">
    <location>
        <begin position="21"/>
        <end position="39"/>
    </location>
</feature>
<dbReference type="OrthoDB" id="9131292at2"/>
<protein>
    <recommendedName>
        <fullName evidence="4">Transmembrane protein</fullName>
    </recommendedName>
</protein>
<sequence length="116" mass="13155">MSTTRHHFQMELRHATLPTYVFSYLFPLVLLAYELWRVGSWVAVRGFNFADFSSMGYEFALMLAVFAMQIIVEIAFMAAAMLTKHHDVAHRAGNLLLGVFCSVVVLGFDLALQYAM</sequence>
<evidence type="ECO:0000313" key="3">
    <source>
        <dbReference type="Proteomes" id="UP000214720"/>
    </source>
</evidence>
<dbReference type="eggNOG" id="ENOG503208I">
    <property type="taxonomic scope" value="Bacteria"/>
</dbReference>
<feature type="transmembrane region" description="Helical" evidence="1">
    <location>
        <begin position="59"/>
        <end position="83"/>
    </location>
</feature>
<comment type="caution">
    <text evidence="2">The sequence shown here is derived from an EMBL/GenBank/DDBJ whole genome shotgun (WGS) entry which is preliminary data.</text>
</comment>
<reference evidence="3" key="1">
    <citation type="submission" date="2017-01" db="EMBL/GenBank/DDBJ databases">
        <title>Genome Analysis of Deinococcus marmoris KOPRI26562.</title>
        <authorList>
            <person name="Kim J.H."/>
            <person name="Oh H.-M."/>
        </authorList>
    </citation>
    <scope>NUCLEOTIDE SEQUENCE [LARGE SCALE GENOMIC DNA]</scope>
    <source>
        <strain evidence="3">PAMC 26633</strain>
    </source>
</reference>
<dbReference type="EMBL" id="MTHB01000234">
    <property type="protein sequence ID" value="OXC73929.1"/>
    <property type="molecule type" value="Genomic_DNA"/>
</dbReference>
<keyword evidence="1" id="KW-1133">Transmembrane helix</keyword>
<name>A0A226WSY5_CABSO</name>
<evidence type="ECO:0000256" key="1">
    <source>
        <dbReference type="SAM" id="Phobius"/>
    </source>
</evidence>